<proteinExistence type="predicted"/>
<sequence>MDMGKTRVRSKVLESIALRNKITKNLEGINRAGMAKEDIALLKDTRVRSKVLESIALRNKITKNLEGINRAGMAKEDIALLKDVLEKIIDL</sequence>
<dbReference type="EMBL" id="PQFF01000158">
    <property type="protein sequence ID" value="RHZ77996.1"/>
    <property type="molecule type" value="Genomic_DNA"/>
</dbReference>
<reference evidence="1 2" key="1">
    <citation type="submission" date="2018-08" db="EMBL/GenBank/DDBJ databases">
        <title>Genome and evolution of the arbuscular mycorrhizal fungus Diversispora epigaea (formerly Glomus versiforme) and its bacterial endosymbionts.</title>
        <authorList>
            <person name="Sun X."/>
            <person name="Fei Z."/>
            <person name="Harrison M."/>
        </authorList>
    </citation>
    <scope>NUCLEOTIDE SEQUENCE [LARGE SCALE GENOMIC DNA]</scope>
    <source>
        <strain evidence="1 2">IT104</strain>
    </source>
</reference>
<keyword evidence="2" id="KW-1185">Reference proteome</keyword>
<comment type="caution">
    <text evidence="1">The sequence shown here is derived from an EMBL/GenBank/DDBJ whole genome shotgun (WGS) entry which is preliminary data.</text>
</comment>
<organism evidence="1 2">
    <name type="scientific">Diversispora epigaea</name>
    <dbReference type="NCBI Taxonomy" id="1348612"/>
    <lineage>
        <taxon>Eukaryota</taxon>
        <taxon>Fungi</taxon>
        <taxon>Fungi incertae sedis</taxon>
        <taxon>Mucoromycota</taxon>
        <taxon>Glomeromycotina</taxon>
        <taxon>Glomeromycetes</taxon>
        <taxon>Diversisporales</taxon>
        <taxon>Diversisporaceae</taxon>
        <taxon>Diversispora</taxon>
    </lineage>
</organism>
<dbReference type="AlphaFoldDB" id="A0A397IW33"/>
<name>A0A397IW33_9GLOM</name>
<accession>A0A397IW33</accession>
<dbReference type="Proteomes" id="UP000266861">
    <property type="component" value="Unassembled WGS sequence"/>
</dbReference>
<evidence type="ECO:0000313" key="2">
    <source>
        <dbReference type="Proteomes" id="UP000266861"/>
    </source>
</evidence>
<evidence type="ECO:0000313" key="1">
    <source>
        <dbReference type="EMBL" id="RHZ77996.1"/>
    </source>
</evidence>
<protein>
    <submittedName>
        <fullName evidence="1">Uncharacterized protein</fullName>
    </submittedName>
</protein>
<gene>
    <name evidence="1" type="ORF">Glove_168g315</name>
</gene>